<organism evidence="2 3">
    <name type="scientific">Blastococcus aggregatus</name>
    <dbReference type="NCBI Taxonomy" id="38502"/>
    <lineage>
        <taxon>Bacteria</taxon>
        <taxon>Bacillati</taxon>
        <taxon>Actinomycetota</taxon>
        <taxon>Actinomycetes</taxon>
        <taxon>Geodermatophilales</taxon>
        <taxon>Geodermatophilaceae</taxon>
        <taxon>Blastococcus</taxon>
    </lineage>
</organism>
<keyword evidence="1" id="KW-0472">Membrane</keyword>
<keyword evidence="1" id="KW-1133">Transmembrane helix</keyword>
<gene>
    <name evidence="2" type="ORF">SAMN05660748_0257</name>
</gene>
<accession>A0A285V0E6</accession>
<name>A0A285V0E6_9ACTN</name>
<keyword evidence="1" id="KW-0812">Transmembrane</keyword>
<dbReference type="AlphaFoldDB" id="A0A285V0E6"/>
<evidence type="ECO:0000313" key="2">
    <source>
        <dbReference type="EMBL" id="SOC46476.1"/>
    </source>
</evidence>
<protein>
    <submittedName>
        <fullName evidence="2">Uncharacterized protein</fullName>
    </submittedName>
</protein>
<feature type="transmembrane region" description="Helical" evidence="1">
    <location>
        <begin position="27"/>
        <end position="45"/>
    </location>
</feature>
<dbReference type="EMBL" id="OBQI01000001">
    <property type="protein sequence ID" value="SOC46476.1"/>
    <property type="molecule type" value="Genomic_DNA"/>
</dbReference>
<evidence type="ECO:0000256" key="1">
    <source>
        <dbReference type="SAM" id="Phobius"/>
    </source>
</evidence>
<reference evidence="3" key="1">
    <citation type="submission" date="2017-08" db="EMBL/GenBank/DDBJ databases">
        <authorList>
            <person name="Varghese N."/>
            <person name="Submissions S."/>
        </authorList>
    </citation>
    <scope>NUCLEOTIDE SEQUENCE [LARGE SCALE GENOMIC DNA]</scope>
    <source>
        <strain evidence="3">DSM 4725</strain>
    </source>
</reference>
<evidence type="ECO:0000313" key="3">
    <source>
        <dbReference type="Proteomes" id="UP000219435"/>
    </source>
</evidence>
<dbReference type="Proteomes" id="UP000219435">
    <property type="component" value="Unassembled WGS sequence"/>
</dbReference>
<keyword evidence="3" id="KW-1185">Reference proteome</keyword>
<sequence>MFLALSLFFGGIATVFRRHLPQVATLAIGGAGLLIGGGAVVWAHLG</sequence>
<proteinExistence type="predicted"/>